<accession>A0A0U5FUV3</accession>
<feature type="region of interest" description="Disordered" evidence="1">
    <location>
        <begin position="66"/>
        <end position="86"/>
    </location>
</feature>
<protein>
    <submittedName>
        <fullName evidence="2">Uncharacterized protein</fullName>
    </submittedName>
</protein>
<dbReference type="EMBL" id="CDMC01000003">
    <property type="protein sequence ID" value="CEL03378.1"/>
    <property type="molecule type" value="Genomic_DNA"/>
</dbReference>
<name>A0A0U5FUV3_ASPCI</name>
<keyword evidence="3" id="KW-1185">Reference proteome</keyword>
<evidence type="ECO:0000256" key="1">
    <source>
        <dbReference type="SAM" id="MobiDB-lite"/>
    </source>
</evidence>
<evidence type="ECO:0000313" key="3">
    <source>
        <dbReference type="Proteomes" id="UP000054771"/>
    </source>
</evidence>
<dbReference type="AlphaFoldDB" id="A0A0U5FUV3"/>
<sequence>MPLRFLEVWVTLGPNHGLISTAAGTSIVTVVNGEKSHSVAAEEQPPRSSVANGGLVLLPLFRIVRQPDNNNRPRNTSLQQNKDKFSDGAYSIPQRFWTRLEMLVGAWRRVAVETDVCGHKVD</sequence>
<dbReference type="Proteomes" id="UP000054771">
    <property type="component" value="Unassembled WGS sequence"/>
</dbReference>
<gene>
    <name evidence="2" type="ORF">ASPCAL04533</name>
</gene>
<reference evidence="3" key="1">
    <citation type="journal article" date="2016" name="Genome Announc.">
        <title>Draft genome sequences of fungus Aspergillus calidoustus.</title>
        <authorList>
            <person name="Horn F."/>
            <person name="Linde J."/>
            <person name="Mattern D.J."/>
            <person name="Walther G."/>
            <person name="Guthke R."/>
            <person name="Scherlach K."/>
            <person name="Martin K."/>
            <person name="Brakhage A.A."/>
            <person name="Petzke L."/>
            <person name="Valiante V."/>
        </authorList>
    </citation>
    <scope>NUCLEOTIDE SEQUENCE [LARGE SCALE GENOMIC DNA]</scope>
    <source>
        <strain evidence="3">SF006504</strain>
    </source>
</reference>
<evidence type="ECO:0000313" key="2">
    <source>
        <dbReference type="EMBL" id="CEL03378.1"/>
    </source>
</evidence>
<proteinExistence type="predicted"/>
<feature type="compositionally biased region" description="Polar residues" evidence="1">
    <location>
        <begin position="67"/>
        <end position="80"/>
    </location>
</feature>
<organism evidence="2 3">
    <name type="scientific">Aspergillus calidoustus</name>
    <dbReference type="NCBI Taxonomy" id="454130"/>
    <lineage>
        <taxon>Eukaryota</taxon>
        <taxon>Fungi</taxon>
        <taxon>Dikarya</taxon>
        <taxon>Ascomycota</taxon>
        <taxon>Pezizomycotina</taxon>
        <taxon>Eurotiomycetes</taxon>
        <taxon>Eurotiomycetidae</taxon>
        <taxon>Eurotiales</taxon>
        <taxon>Aspergillaceae</taxon>
        <taxon>Aspergillus</taxon>
        <taxon>Aspergillus subgen. Nidulantes</taxon>
    </lineage>
</organism>